<accession>G0EFV1</accession>
<name>G0EFV1_PYRF1</name>
<dbReference type="Proteomes" id="UP000001037">
    <property type="component" value="Chromosome"/>
</dbReference>
<evidence type="ECO:0000313" key="2">
    <source>
        <dbReference type="Proteomes" id="UP000001037"/>
    </source>
</evidence>
<proteinExistence type="predicted"/>
<gene>
    <name evidence="1" type="ordered locus">Pyrfu_1189</name>
</gene>
<organism evidence="1 2">
    <name type="scientific">Pyrolobus fumarii (strain DSM 11204 / 1A)</name>
    <dbReference type="NCBI Taxonomy" id="694429"/>
    <lineage>
        <taxon>Archaea</taxon>
        <taxon>Thermoproteota</taxon>
        <taxon>Thermoprotei</taxon>
        <taxon>Desulfurococcales</taxon>
        <taxon>Pyrodictiaceae</taxon>
        <taxon>Pyrolobus</taxon>
    </lineage>
</organism>
<dbReference type="RefSeq" id="WP_014026729.1">
    <property type="nucleotide sequence ID" value="NC_015931.1"/>
</dbReference>
<dbReference type="KEGG" id="pfm:Pyrfu_1189"/>
<sequence>MDLDRFVAEVASMGLPVDPVLDLIRLVYTVRELPYELVEKTGERRPR</sequence>
<keyword evidence="2" id="KW-1185">Reference proteome</keyword>
<dbReference type="EMBL" id="CP002838">
    <property type="protein sequence ID" value="AEM39052.1"/>
    <property type="molecule type" value="Genomic_DNA"/>
</dbReference>
<reference evidence="1 2" key="1">
    <citation type="journal article" date="2011" name="Stand. Genomic Sci.">
        <title>Complete genome sequence of the hyperthermophilic chemolithoautotroph Pyrolobus fumarii type strain (1A).</title>
        <authorList>
            <person name="Anderson I."/>
            <person name="Goker M."/>
            <person name="Nolan M."/>
            <person name="Lucas S."/>
            <person name="Hammon N."/>
            <person name="Deshpande S."/>
            <person name="Cheng J.F."/>
            <person name="Tapia R."/>
            <person name="Han C."/>
            <person name="Goodwin L."/>
            <person name="Pitluck S."/>
            <person name="Huntemann M."/>
            <person name="Liolios K."/>
            <person name="Ivanova N."/>
            <person name="Pagani I."/>
            <person name="Mavromatis K."/>
            <person name="Ovchinikova G."/>
            <person name="Pati A."/>
            <person name="Chen A."/>
            <person name="Palaniappan K."/>
            <person name="Land M."/>
            <person name="Hauser L."/>
            <person name="Brambilla E.M."/>
            <person name="Huber H."/>
            <person name="Yasawong M."/>
            <person name="Rohde M."/>
            <person name="Spring S."/>
            <person name="Abt B."/>
            <person name="Sikorski J."/>
            <person name="Wirth R."/>
            <person name="Detter J.C."/>
            <person name="Woyke T."/>
            <person name="Bristow J."/>
            <person name="Eisen J.A."/>
            <person name="Markowitz V."/>
            <person name="Hugenholtz P."/>
            <person name="Kyrpides N.C."/>
            <person name="Klenk H.P."/>
            <person name="Lapidus A."/>
        </authorList>
    </citation>
    <scope>NUCLEOTIDE SEQUENCE [LARGE SCALE GENOMIC DNA]</scope>
    <source>
        <strain evidence="2">DSM 11204 / 1A</strain>
    </source>
</reference>
<dbReference type="InParanoid" id="G0EFV1"/>
<dbReference type="GeneID" id="52281878"/>
<dbReference type="HOGENOM" id="CLU_3163273_0_0_2"/>
<dbReference type="AlphaFoldDB" id="G0EFV1"/>
<protein>
    <submittedName>
        <fullName evidence="1">Uncharacterized protein</fullName>
    </submittedName>
</protein>
<evidence type="ECO:0000313" key="1">
    <source>
        <dbReference type="EMBL" id="AEM39052.1"/>
    </source>
</evidence>